<reference evidence="1 2" key="1">
    <citation type="journal article" date="2015" name="Genome Announc.">
        <title>Expanding the biotechnology potential of lactobacilli through comparative genomics of 213 strains and associated genera.</title>
        <authorList>
            <person name="Sun Z."/>
            <person name="Harris H.M."/>
            <person name="McCann A."/>
            <person name="Guo C."/>
            <person name="Argimon S."/>
            <person name="Zhang W."/>
            <person name="Yang X."/>
            <person name="Jeffery I.B."/>
            <person name="Cooney J.C."/>
            <person name="Kagawa T.F."/>
            <person name="Liu W."/>
            <person name="Song Y."/>
            <person name="Salvetti E."/>
            <person name="Wrobel A."/>
            <person name="Rasinkangas P."/>
            <person name="Parkhill J."/>
            <person name="Rea M.C."/>
            <person name="O'Sullivan O."/>
            <person name="Ritari J."/>
            <person name="Douillard F.P."/>
            <person name="Paul Ross R."/>
            <person name="Yang R."/>
            <person name="Briner A.E."/>
            <person name="Felis G.E."/>
            <person name="de Vos W.M."/>
            <person name="Barrangou R."/>
            <person name="Klaenhammer T.R."/>
            <person name="Caufield P.W."/>
            <person name="Cui Y."/>
            <person name="Zhang H."/>
            <person name="O'Toole P.W."/>
        </authorList>
    </citation>
    <scope>NUCLEOTIDE SEQUENCE [LARGE SCALE GENOMIC DNA]</scope>
    <source>
        <strain evidence="1 2">DSM 18630</strain>
    </source>
</reference>
<dbReference type="GO" id="GO:0005975">
    <property type="term" value="P:carbohydrate metabolic process"/>
    <property type="evidence" value="ECO:0007669"/>
    <property type="project" value="InterPro"/>
</dbReference>
<gene>
    <name evidence="1" type="ORF">FC89_GL001165</name>
</gene>
<dbReference type="Gene3D" id="2.70.98.10">
    <property type="match status" value="1"/>
</dbReference>
<dbReference type="InterPro" id="IPR008183">
    <property type="entry name" value="Aldose_1/G6P_1-epimerase"/>
</dbReference>
<evidence type="ECO:0000313" key="1">
    <source>
        <dbReference type="EMBL" id="KRM06293.1"/>
    </source>
</evidence>
<dbReference type="CDD" id="cd09024">
    <property type="entry name" value="Aldose_epim_lacX"/>
    <property type="match status" value="1"/>
</dbReference>
<dbReference type="InterPro" id="IPR011013">
    <property type="entry name" value="Gal_mutarotase_sf_dom"/>
</dbReference>
<proteinExistence type="predicted"/>
<keyword evidence="2" id="KW-1185">Reference proteome</keyword>
<dbReference type="RefSeq" id="WP_057871900.1">
    <property type="nucleotide sequence ID" value="NZ_AZGB01000016.1"/>
</dbReference>
<dbReference type="Proteomes" id="UP000051451">
    <property type="component" value="Unassembled WGS sequence"/>
</dbReference>
<dbReference type="GeneID" id="98319183"/>
<dbReference type="InterPro" id="IPR014718">
    <property type="entry name" value="GH-type_carb-bd"/>
</dbReference>
<organism evidence="1 2">
    <name type="scientific">Liquorilactobacillus ghanensis DSM 18630</name>
    <dbReference type="NCBI Taxonomy" id="1423750"/>
    <lineage>
        <taxon>Bacteria</taxon>
        <taxon>Bacillati</taxon>
        <taxon>Bacillota</taxon>
        <taxon>Bacilli</taxon>
        <taxon>Lactobacillales</taxon>
        <taxon>Lactobacillaceae</taxon>
        <taxon>Liquorilactobacillus</taxon>
    </lineage>
</organism>
<dbReference type="STRING" id="1423750.FC89_GL001165"/>
<dbReference type="GO" id="GO:0016853">
    <property type="term" value="F:isomerase activity"/>
    <property type="evidence" value="ECO:0007669"/>
    <property type="project" value="InterPro"/>
</dbReference>
<protein>
    <submittedName>
        <fullName evidence="1">Galactose mutarotase-like protein</fullName>
    </submittedName>
</protein>
<accession>A0A0R1VLV3</accession>
<comment type="caution">
    <text evidence="1">The sequence shown here is derived from an EMBL/GenBank/DDBJ whole genome shotgun (WGS) entry which is preliminary data.</text>
</comment>
<evidence type="ECO:0000313" key="2">
    <source>
        <dbReference type="Proteomes" id="UP000051451"/>
    </source>
</evidence>
<name>A0A0R1VLV3_9LACO</name>
<dbReference type="OrthoDB" id="9795355at2"/>
<sequence length="292" mass="32525">MITIENKNFQAVIDPQGAQLTHLFNKAADFDYLWNGAEWPKHAPVLFPAIGRSNDDQYKLHGKKYSMPQHGFASNQQFKIISQTAAAVTLGLAANSATKKLYPFDFELQLTFTLQPKGLVLSFMINNQANETLPYSLGSHPAFNLPLAGVGEFNDYQLTFAGNFDLPLQAAEIVKTPAPYRTGKTEIFAATQTISLSHDLFKKGLRIIMNPGIETISLTSAATEHTVKVVLGDFKNVCLWTKEDQDLPFLCIEPFNGLPDVLGEPVDWSTKEASWYLEPGKHQLMQYEIELA</sequence>
<dbReference type="GO" id="GO:0030246">
    <property type="term" value="F:carbohydrate binding"/>
    <property type="evidence" value="ECO:0007669"/>
    <property type="project" value="InterPro"/>
</dbReference>
<dbReference type="Pfam" id="PF01263">
    <property type="entry name" value="Aldose_epim"/>
    <property type="match status" value="1"/>
</dbReference>
<dbReference type="AlphaFoldDB" id="A0A0R1VLV3"/>
<dbReference type="EMBL" id="AZGB01000016">
    <property type="protein sequence ID" value="KRM06293.1"/>
    <property type="molecule type" value="Genomic_DNA"/>
</dbReference>
<dbReference type="InterPro" id="IPR037481">
    <property type="entry name" value="LacX"/>
</dbReference>
<dbReference type="SUPFAM" id="SSF74650">
    <property type="entry name" value="Galactose mutarotase-like"/>
    <property type="match status" value="1"/>
</dbReference>
<dbReference type="PATRIC" id="fig|1423750.3.peg.1192"/>